<evidence type="ECO:0000256" key="1">
    <source>
        <dbReference type="ARBA" id="ARBA00004477"/>
    </source>
</evidence>
<dbReference type="Pfam" id="PF06728">
    <property type="entry name" value="PIG-U"/>
    <property type="match status" value="1"/>
</dbReference>
<evidence type="ECO:0000313" key="10">
    <source>
        <dbReference type="EMBL" id="OEJ92204.1"/>
    </source>
</evidence>
<feature type="transmembrane region" description="Helical" evidence="9">
    <location>
        <begin position="6"/>
        <end position="26"/>
    </location>
</feature>
<comment type="subcellular location">
    <subcellularLocation>
        <location evidence="1">Endoplasmic reticulum membrane</location>
        <topology evidence="1">Multi-pass membrane protein</topology>
    </subcellularLocation>
</comment>
<reference evidence="11" key="1">
    <citation type="journal article" date="2016" name="Genome Announc.">
        <title>Genome sequences of three species of Hanseniaspora isolated from spontaneous wine fermentations.</title>
        <authorList>
            <person name="Sternes P.R."/>
            <person name="Lee D."/>
            <person name="Kutyna D.R."/>
            <person name="Borneman A.R."/>
        </authorList>
    </citation>
    <scope>NUCLEOTIDE SEQUENCE [LARGE SCALE GENOMIC DNA]</scope>
    <source>
        <strain evidence="11">AWRI3578</strain>
    </source>
</reference>
<dbReference type="UniPathway" id="UPA00196"/>
<dbReference type="PANTHER" id="PTHR13121:SF0">
    <property type="entry name" value="PHOSPHATIDYLINOSITOL GLYCAN ANCHOR BIOSYNTHESIS CLASS U PROTEIN"/>
    <property type="match status" value="1"/>
</dbReference>
<feature type="transmembrane region" description="Helical" evidence="9">
    <location>
        <begin position="165"/>
        <end position="191"/>
    </location>
</feature>
<feature type="transmembrane region" description="Helical" evidence="9">
    <location>
        <begin position="296"/>
        <end position="316"/>
    </location>
</feature>
<organism evidence="10 11">
    <name type="scientific">Hanseniaspora opuntiae</name>
    <dbReference type="NCBI Taxonomy" id="211096"/>
    <lineage>
        <taxon>Eukaryota</taxon>
        <taxon>Fungi</taxon>
        <taxon>Dikarya</taxon>
        <taxon>Ascomycota</taxon>
        <taxon>Saccharomycotina</taxon>
        <taxon>Saccharomycetes</taxon>
        <taxon>Saccharomycodales</taxon>
        <taxon>Saccharomycodaceae</taxon>
        <taxon>Hanseniaspora</taxon>
    </lineage>
</organism>
<feature type="transmembrane region" description="Helical" evidence="9">
    <location>
        <begin position="323"/>
        <end position="346"/>
    </location>
</feature>
<dbReference type="Proteomes" id="UP000095605">
    <property type="component" value="Unassembled WGS sequence"/>
</dbReference>
<evidence type="ECO:0000256" key="8">
    <source>
        <dbReference type="ARBA" id="ARBA00023136"/>
    </source>
</evidence>
<evidence type="ECO:0000256" key="3">
    <source>
        <dbReference type="ARBA" id="ARBA00010026"/>
    </source>
</evidence>
<dbReference type="AlphaFoldDB" id="A0A1E5RZ92"/>
<keyword evidence="8 9" id="KW-0472">Membrane</keyword>
<evidence type="ECO:0000256" key="2">
    <source>
        <dbReference type="ARBA" id="ARBA00004687"/>
    </source>
</evidence>
<comment type="pathway">
    <text evidence="2">Glycolipid biosynthesis; glycosylphosphatidylinositol-anchor biosynthesis.</text>
</comment>
<evidence type="ECO:0000256" key="4">
    <source>
        <dbReference type="ARBA" id="ARBA00022502"/>
    </source>
</evidence>
<evidence type="ECO:0000256" key="9">
    <source>
        <dbReference type="SAM" id="Phobius"/>
    </source>
</evidence>
<proteinExistence type="inferred from homology"/>
<keyword evidence="7 9" id="KW-1133">Transmembrane helix</keyword>
<comment type="caution">
    <text evidence="10">The sequence shown here is derived from an EMBL/GenBank/DDBJ whole genome shotgun (WGS) entry which is preliminary data.</text>
</comment>
<dbReference type="GO" id="GO:0042765">
    <property type="term" value="C:GPI-anchor transamidase complex"/>
    <property type="evidence" value="ECO:0007669"/>
    <property type="project" value="InterPro"/>
</dbReference>
<protein>
    <submittedName>
        <fullName evidence="10">GPI transamidase component GAB1</fullName>
    </submittedName>
</protein>
<dbReference type="PANTHER" id="PTHR13121">
    <property type="entry name" value="GPI TRANSAMIDASE COMPONENT PIG-U"/>
    <property type="match status" value="1"/>
</dbReference>
<dbReference type="InterPro" id="IPR009600">
    <property type="entry name" value="PIG-U"/>
</dbReference>
<keyword evidence="4" id="KW-0337">GPI-anchor biosynthesis</keyword>
<dbReference type="GO" id="GO:0006506">
    <property type="term" value="P:GPI anchor biosynthetic process"/>
    <property type="evidence" value="ECO:0007669"/>
    <property type="project" value="UniProtKB-UniPathway"/>
</dbReference>
<evidence type="ECO:0000313" key="11">
    <source>
        <dbReference type="Proteomes" id="UP000095605"/>
    </source>
</evidence>
<accession>A0A1E5RZ92</accession>
<comment type="similarity">
    <text evidence="3">Belongs to the PIGU family.</text>
</comment>
<gene>
    <name evidence="10" type="ORF">AWRI3578_g85</name>
</gene>
<keyword evidence="6" id="KW-0256">Endoplasmic reticulum</keyword>
<feature type="transmembrane region" description="Helical" evidence="9">
    <location>
        <begin position="256"/>
        <end position="276"/>
    </location>
</feature>
<evidence type="ECO:0000256" key="5">
    <source>
        <dbReference type="ARBA" id="ARBA00022692"/>
    </source>
</evidence>
<dbReference type="GO" id="GO:0016255">
    <property type="term" value="P:attachment of GPI anchor to protein"/>
    <property type="evidence" value="ECO:0007669"/>
    <property type="project" value="InterPro"/>
</dbReference>
<feature type="transmembrane region" description="Helical" evidence="9">
    <location>
        <begin position="127"/>
        <end position="153"/>
    </location>
</feature>
<keyword evidence="5 9" id="KW-0812">Transmembrane</keyword>
<dbReference type="OrthoDB" id="549017at2759"/>
<evidence type="ECO:0000256" key="6">
    <source>
        <dbReference type="ARBA" id="ARBA00022824"/>
    </source>
</evidence>
<keyword evidence="11" id="KW-1185">Reference proteome</keyword>
<feature type="transmembrane region" description="Helical" evidence="9">
    <location>
        <begin position="352"/>
        <end position="373"/>
    </location>
</feature>
<dbReference type="EMBL" id="LPNL01000001">
    <property type="protein sequence ID" value="OEJ92204.1"/>
    <property type="molecule type" value="Genomic_DNA"/>
</dbReference>
<sequence>MAPFYTNRLLIIAYIATRYVLFPHLLKMFNAEQMMLQYIDVLFNTPFISYKTLKECILFTQFKNNGSNLNQMPLYVSLFANIPEQLHFYMFAIIDVLTLLYFLRLDLSHFVSTSLKTKFWIYTLNPLTFLGLIMQTQFVFTQFFIIVALYYCLNYKANKNGIYKAAISIAMATYLDIYNIGLSLVCLNFFITLKQKKQYAICFISALTSMYGVSYLINPNFIDNVILSSVLFKEQYPNIGLWWYFFTEMFQEYRNFFKFVFNGYCYIFVIPIFLRFKSYPLQAAMILFTWITMFKPYPTVGELGFILTAFVSWFDMNVIENKLIMGLLVMHSLVLLPVFYHLWITVGSGNSNFFYAMTLVYVIGLALVLLGMIKSLLYKEYITINCDDDNNEDSTSGKKLNLVCV</sequence>
<feature type="transmembrane region" description="Helical" evidence="9">
    <location>
        <begin position="88"/>
        <end position="107"/>
    </location>
</feature>
<name>A0A1E5RZ92_9ASCO</name>
<evidence type="ECO:0000256" key="7">
    <source>
        <dbReference type="ARBA" id="ARBA00022989"/>
    </source>
</evidence>